<keyword evidence="2" id="KW-0812">Transmembrane</keyword>
<accession>A0A6A5KI37</accession>
<keyword evidence="2" id="KW-1133">Transmembrane helix</keyword>
<feature type="compositionally biased region" description="Acidic residues" evidence="1">
    <location>
        <begin position="373"/>
        <end position="382"/>
    </location>
</feature>
<feature type="compositionally biased region" description="Basic and acidic residues" evidence="1">
    <location>
        <begin position="127"/>
        <end position="145"/>
    </location>
</feature>
<feature type="transmembrane region" description="Helical" evidence="2">
    <location>
        <begin position="552"/>
        <end position="570"/>
    </location>
</feature>
<feature type="transmembrane region" description="Helical" evidence="2">
    <location>
        <begin position="432"/>
        <end position="453"/>
    </location>
</feature>
<protein>
    <submittedName>
        <fullName evidence="3">Uncharacterized protein</fullName>
    </submittedName>
</protein>
<dbReference type="Proteomes" id="UP000800040">
    <property type="component" value="Unassembled WGS sequence"/>
</dbReference>
<name>A0A6A5KI37_9PLEO</name>
<feature type="region of interest" description="Disordered" evidence="1">
    <location>
        <begin position="396"/>
        <end position="423"/>
    </location>
</feature>
<organism evidence="3 4">
    <name type="scientific">Decorospora gaudefroyi</name>
    <dbReference type="NCBI Taxonomy" id="184978"/>
    <lineage>
        <taxon>Eukaryota</taxon>
        <taxon>Fungi</taxon>
        <taxon>Dikarya</taxon>
        <taxon>Ascomycota</taxon>
        <taxon>Pezizomycotina</taxon>
        <taxon>Dothideomycetes</taxon>
        <taxon>Pleosporomycetidae</taxon>
        <taxon>Pleosporales</taxon>
        <taxon>Pleosporineae</taxon>
        <taxon>Pleosporaceae</taxon>
        <taxon>Decorospora</taxon>
    </lineage>
</organism>
<evidence type="ECO:0000256" key="2">
    <source>
        <dbReference type="SAM" id="Phobius"/>
    </source>
</evidence>
<feature type="region of interest" description="Disordered" evidence="1">
    <location>
        <begin position="250"/>
        <end position="306"/>
    </location>
</feature>
<feature type="transmembrane region" description="Helical" evidence="2">
    <location>
        <begin position="610"/>
        <end position="633"/>
    </location>
</feature>
<feature type="compositionally biased region" description="Basic and acidic residues" evidence="1">
    <location>
        <begin position="321"/>
        <end position="333"/>
    </location>
</feature>
<feature type="compositionally biased region" description="Basic and acidic residues" evidence="1">
    <location>
        <begin position="404"/>
        <end position="413"/>
    </location>
</feature>
<dbReference type="AlphaFoldDB" id="A0A6A5KI37"/>
<feature type="region of interest" description="Disordered" evidence="1">
    <location>
        <begin position="49"/>
        <end position="69"/>
    </location>
</feature>
<evidence type="ECO:0000313" key="3">
    <source>
        <dbReference type="EMBL" id="KAF1836788.1"/>
    </source>
</evidence>
<feature type="compositionally biased region" description="Polar residues" evidence="1">
    <location>
        <begin position="362"/>
        <end position="372"/>
    </location>
</feature>
<feature type="region of interest" description="Disordered" evidence="1">
    <location>
        <begin position="321"/>
        <end position="382"/>
    </location>
</feature>
<gene>
    <name evidence="3" type="ORF">BDW02DRAFT_208321</name>
</gene>
<feature type="region of interest" description="Disordered" evidence="1">
    <location>
        <begin position="99"/>
        <end position="195"/>
    </location>
</feature>
<sequence length="640" mass="70572">MSLWRKCDRPANPAGSEPHDRASTSQLRSAEAGRSSISLREAFNETCHPALRPAAPGTRLPAPVFPNRNIQGRCAHTTAAAPTGPSAAHSRVIYDGEEKNTRGTVLAEPGISARPTARGWAHQASRARQESIGERLLDFNNRPDNRSSSGNRTPSWPIPAPDPLSTTDTTYTTARSQNTASESQRETSRPPESGLALSNSFVQLEGYDNTNSNQQCANDWMPRQTSAHRMPASTRLPELLEEVNSVVDEKYSCPPIPTRSPLRTSPDGSVRHSKSSLSSILRDSEGSAPAVHQRSQEYPKPISCGERVSEDLPFHEHMHDSNETLETTERQRSDQTLTPPPMAWFSNTGHSAQHPAPFSRRGTASDSHNNGEASDEDLRTEDDISEQGTLQHLREQLRSTGRSFNKELERTDEPPTLSAQDDRPSPYRPFTWYQIGVLVSILVGVIIYSFVALSRHRTGLAYDNWSLIFDTSTLEAISGDGNLSISHTASLGGTEMHAVSSLIFTIDSDQRADICSEAIMPTFNFTLMTVIDGLRNLGPQGEAFRAIAIPPFGNVFAFLVMVCGVYTLLYELLRRTLKWMEIRRYDEEDVGWFHRRCGKMADGVLAWAEILSILFASSITALLVSGIFMAWVAKRNASGG</sequence>
<keyword evidence="2" id="KW-0472">Membrane</keyword>
<dbReference type="EMBL" id="ML975269">
    <property type="protein sequence ID" value="KAF1836788.1"/>
    <property type="molecule type" value="Genomic_DNA"/>
</dbReference>
<proteinExistence type="predicted"/>
<feature type="region of interest" description="Disordered" evidence="1">
    <location>
        <begin position="1"/>
        <end position="35"/>
    </location>
</feature>
<evidence type="ECO:0000313" key="4">
    <source>
        <dbReference type="Proteomes" id="UP000800040"/>
    </source>
</evidence>
<reference evidence="3" key="1">
    <citation type="submission" date="2020-01" db="EMBL/GenBank/DDBJ databases">
        <authorList>
            <consortium name="DOE Joint Genome Institute"/>
            <person name="Haridas S."/>
            <person name="Albert R."/>
            <person name="Binder M."/>
            <person name="Bloem J."/>
            <person name="Labutti K."/>
            <person name="Salamov A."/>
            <person name="Andreopoulos B."/>
            <person name="Baker S.E."/>
            <person name="Barry K."/>
            <person name="Bills G."/>
            <person name="Bluhm B.H."/>
            <person name="Cannon C."/>
            <person name="Castanera R."/>
            <person name="Culley D.E."/>
            <person name="Daum C."/>
            <person name="Ezra D."/>
            <person name="Gonzalez J.B."/>
            <person name="Henrissat B."/>
            <person name="Kuo A."/>
            <person name="Liang C."/>
            <person name="Lipzen A."/>
            <person name="Lutzoni F."/>
            <person name="Magnuson J."/>
            <person name="Mondo S."/>
            <person name="Nolan M."/>
            <person name="Ohm R."/>
            <person name="Pangilinan J."/>
            <person name="Park H.-J."/>
            <person name="Ramirez L."/>
            <person name="Alfaro M."/>
            <person name="Sun H."/>
            <person name="Tritt A."/>
            <person name="Yoshinaga Y."/>
            <person name="Zwiers L.-H."/>
            <person name="Turgeon B.G."/>
            <person name="Goodwin S.B."/>
            <person name="Spatafora J.W."/>
            <person name="Crous P.W."/>
            <person name="Grigoriev I.V."/>
        </authorList>
    </citation>
    <scope>NUCLEOTIDE SEQUENCE</scope>
    <source>
        <strain evidence="3">P77</strain>
    </source>
</reference>
<evidence type="ECO:0000256" key="1">
    <source>
        <dbReference type="SAM" id="MobiDB-lite"/>
    </source>
</evidence>
<keyword evidence="4" id="KW-1185">Reference proteome</keyword>